<name>A0A3G2R3X0_9FIRM</name>
<dbReference type="GO" id="GO:0030313">
    <property type="term" value="C:cell envelope"/>
    <property type="evidence" value="ECO:0007669"/>
    <property type="project" value="UniProtKB-SubCell"/>
</dbReference>
<dbReference type="InterPro" id="IPR025997">
    <property type="entry name" value="SBP_2_dom"/>
</dbReference>
<evidence type="ECO:0000256" key="3">
    <source>
        <dbReference type="ARBA" id="ARBA00022729"/>
    </source>
</evidence>
<dbReference type="PANTHER" id="PTHR46847">
    <property type="entry name" value="D-ALLOSE-BINDING PERIPLASMIC PROTEIN-RELATED"/>
    <property type="match status" value="1"/>
</dbReference>
<sequence>MVKAKWFKVLSFTVVFLLVVSLLAGCGGQKASQPSDNQQNQQQSSGEQKSVKIAVIVKALNSDYWKIVEAGAKAAGKDLGVDVEVLGPSAETAVSEQVSMIEDQITKKVSALAVAPSQPASAIPAFDQAKAAKIPVVLIDTDAQWPDKVSFVGTGNYNGGKLAGEFLAEKLGKGGKVVILRGAMGDPTHDERANGAIEVMKAKGLEIVDIQPANSERGLGMTVMENILQAHPDIQGMFATNDEMALGALRAIQAAKKQIITVGFDGSPDALKSIAAGELTASIAQSPYNIGYKGVEAAVKAAKGEQVDKRIDTGTSVISKDNVAEEQKKLNEILGK</sequence>
<accession>A0A3G2R3X0</accession>
<comment type="similarity">
    <text evidence="2">Belongs to the bacterial solute-binding protein 2 family.</text>
</comment>
<dbReference type="GO" id="GO:0030246">
    <property type="term" value="F:carbohydrate binding"/>
    <property type="evidence" value="ECO:0007669"/>
    <property type="project" value="UniProtKB-ARBA"/>
</dbReference>
<dbReference type="CDD" id="cd01536">
    <property type="entry name" value="PBP1_ABC_sugar_binding-like"/>
    <property type="match status" value="1"/>
</dbReference>
<dbReference type="EMBL" id="CP033169">
    <property type="protein sequence ID" value="AYO30092.1"/>
    <property type="molecule type" value="Genomic_DNA"/>
</dbReference>
<feature type="domain" description="Periplasmic binding protein" evidence="4">
    <location>
        <begin position="53"/>
        <end position="306"/>
    </location>
</feature>
<evidence type="ECO:0000256" key="1">
    <source>
        <dbReference type="ARBA" id="ARBA00004196"/>
    </source>
</evidence>
<keyword evidence="6" id="KW-1185">Reference proteome</keyword>
<evidence type="ECO:0000256" key="2">
    <source>
        <dbReference type="ARBA" id="ARBA00007639"/>
    </source>
</evidence>
<dbReference type="Gene3D" id="3.40.50.2300">
    <property type="match status" value="2"/>
</dbReference>
<dbReference type="Proteomes" id="UP000280960">
    <property type="component" value="Chromosome"/>
</dbReference>
<dbReference type="AlphaFoldDB" id="A0A3G2R3X0"/>
<dbReference type="SUPFAM" id="SSF53822">
    <property type="entry name" value="Periplasmic binding protein-like I"/>
    <property type="match status" value="1"/>
</dbReference>
<dbReference type="PROSITE" id="PS51257">
    <property type="entry name" value="PROKAR_LIPOPROTEIN"/>
    <property type="match status" value="1"/>
</dbReference>
<reference evidence="5 6" key="1">
    <citation type="submission" date="2018-10" db="EMBL/GenBank/DDBJ databases">
        <authorList>
            <person name="Zhang X."/>
        </authorList>
    </citation>
    <scope>NUCLEOTIDE SEQUENCE [LARGE SCALE GENOMIC DNA]</scope>
    <source>
        <strain evidence="5 6">SK-G1</strain>
    </source>
</reference>
<dbReference type="Pfam" id="PF13407">
    <property type="entry name" value="Peripla_BP_4"/>
    <property type="match status" value="1"/>
</dbReference>
<evidence type="ECO:0000313" key="5">
    <source>
        <dbReference type="EMBL" id="AYO30092.1"/>
    </source>
</evidence>
<comment type="subcellular location">
    <subcellularLocation>
        <location evidence="1">Cell envelope</location>
    </subcellularLocation>
</comment>
<protein>
    <submittedName>
        <fullName evidence="5">Sugar ABC transporter substrate-binding protein</fullName>
    </submittedName>
</protein>
<gene>
    <name evidence="5" type="ORF">D2962_05220</name>
</gene>
<evidence type="ECO:0000259" key="4">
    <source>
        <dbReference type="Pfam" id="PF13407"/>
    </source>
</evidence>
<keyword evidence="3" id="KW-0732">Signal</keyword>
<evidence type="ECO:0000313" key="6">
    <source>
        <dbReference type="Proteomes" id="UP000280960"/>
    </source>
</evidence>
<dbReference type="InterPro" id="IPR028082">
    <property type="entry name" value="Peripla_BP_I"/>
</dbReference>
<dbReference type="PANTHER" id="PTHR46847:SF1">
    <property type="entry name" value="D-ALLOSE-BINDING PERIPLASMIC PROTEIN-RELATED"/>
    <property type="match status" value="1"/>
</dbReference>
<organism evidence="5 6">
    <name type="scientific">Biomaibacter acetigenes</name>
    <dbReference type="NCBI Taxonomy" id="2316383"/>
    <lineage>
        <taxon>Bacteria</taxon>
        <taxon>Bacillati</taxon>
        <taxon>Bacillota</taxon>
        <taxon>Clostridia</taxon>
        <taxon>Thermosediminibacterales</taxon>
        <taxon>Tepidanaerobacteraceae</taxon>
        <taxon>Biomaibacter</taxon>
    </lineage>
</organism>
<proteinExistence type="inferred from homology"/>
<dbReference type="KEGG" id="bacg:D2962_05220"/>